<dbReference type="InterPro" id="IPR003877">
    <property type="entry name" value="SPRY_dom"/>
</dbReference>
<dbReference type="InterPro" id="IPR003879">
    <property type="entry name" value="Butyrophylin_SPRY"/>
</dbReference>
<keyword evidence="7" id="KW-1185">Reference proteome</keyword>
<dbReference type="Pfam" id="PF00041">
    <property type="entry name" value="fn3"/>
    <property type="match status" value="1"/>
</dbReference>
<dbReference type="PANTHER" id="PTHR24099">
    <property type="entry name" value="E3 UBIQUITIN-PROTEIN LIGASE TRIM36-RELATED"/>
    <property type="match status" value="1"/>
</dbReference>
<evidence type="ECO:0000259" key="3">
    <source>
        <dbReference type="PROSITE" id="PS50188"/>
    </source>
</evidence>
<dbReference type="Gene3D" id="2.60.40.10">
    <property type="entry name" value="Immunoglobulins"/>
    <property type="match status" value="1"/>
</dbReference>
<dbReference type="CDD" id="cd00063">
    <property type="entry name" value="FN3"/>
    <property type="match status" value="1"/>
</dbReference>
<dbReference type="Ensembl" id="ENSEBUT00000026274.1">
    <property type="protein sequence ID" value="ENSEBUP00000025698.1"/>
    <property type="gene ID" value="ENSEBUG00000015836.1"/>
</dbReference>
<feature type="domain" description="Fibronectin type-III" evidence="4">
    <location>
        <begin position="39"/>
        <end position="143"/>
    </location>
</feature>
<keyword evidence="1" id="KW-0175">Coiled coil</keyword>
<feature type="compositionally biased region" description="Basic and acidic residues" evidence="2">
    <location>
        <begin position="173"/>
        <end position="184"/>
    </location>
</feature>
<dbReference type="PROSITE" id="PS50853">
    <property type="entry name" value="FN3"/>
    <property type="match status" value="1"/>
</dbReference>
<dbReference type="InterPro" id="IPR017903">
    <property type="entry name" value="COS_domain"/>
</dbReference>
<dbReference type="InterPro" id="IPR013783">
    <property type="entry name" value="Ig-like_fold"/>
</dbReference>
<evidence type="ECO:0000313" key="6">
    <source>
        <dbReference type="Ensembl" id="ENSEBUP00000025698.1"/>
    </source>
</evidence>
<dbReference type="GeneTree" id="ENSGT00940000157979"/>
<dbReference type="PANTHER" id="PTHR24099:SF5">
    <property type="entry name" value="FSD1-LIKE PROTEIN"/>
    <property type="match status" value="1"/>
</dbReference>
<evidence type="ECO:0000259" key="4">
    <source>
        <dbReference type="PROSITE" id="PS50853"/>
    </source>
</evidence>
<dbReference type="Gene3D" id="2.60.120.920">
    <property type="match status" value="1"/>
</dbReference>
<proteinExistence type="predicted"/>
<dbReference type="PRINTS" id="PR01407">
    <property type="entry name" value="BUTYPHLNCDUF"/>
</dbReference>
<dbReference type="Proteomes" id="UP000694388">
    <property type="component" value="Unplaced"/>
</dbReference>
<dbReference type="Pfam" id="PF00622">
    <property type="entry name" value="SPRY"/>
    <property type="match status" value="1"/>
</dbReference>
<evidence type="ECO:0000313" key="7">
    <source>
        <dbReference type="Proteomes" id="UP000694388"/>
    </source>
</evidence>
<sequence length="393" mass="43465">MAPAFRLSLLPKVSDNMNHFMVDFAPERELLRSLSFLPVPNPPALCAGDCTVCDNTVHVRWNPVQDTGRADHFTLAYRPVDRPGLALSRDPSEWVSIENIHANEYTITGLVFEYNYMSVRVRACNKAVSGEYSEPVILETPAFNFFLDCSTSHLNLRVDGKMVEWDPMAGKGQEGKGKGKENKGRPGSATSSPAGSPISNPPSIRLNDRSLGASPKRGPGTPLRFGSTRSGRDRFTGESYTVLGDTPVECGQHYWEIHVVHDSKSYAIGVAYRGFGRFDQLGRTVTSWALQGTTWLQSNLAAKHSNKSKTLDCEIPKHLGIYCDYDNGVLSFYNAESRQLLYSFRTRFTHPLLPGFMVWCGTLMVVTGLQVPSYIPTLGRPDNDSSSTSSLTQ</sequence>
<dbReference type="SMART" id="SM00449">
    <property type="entry name" value="SPRY"/>
    <property type="match status" value="1"/>
</dbReference>
<feature type="region of interest" description="Disordered" evidence="2">
    <location>
        <begin position="167"/>
        <end position="238"/>
    </location>
</feature>
<dbReference type="SUPFAM" id="SSF49899">
    <property type="entry name" value="Concanavalin A-like lectins/glucanases"/>
    <property type="match status" value="1"/>
</dbReference>
<name>A0A8C4X1F9_EPTBU</name>
<dbReference type="AlphaFoldDB" id="A0A8C4X1F9"/>
<reference evidence="6" key="2">
    <citation type="submission" date="2025-09" db="UniProtKB">
        <authorList>
            <consortium name="Ensembl"/>
        </authorList>
    </citation>
    <scope>IDENTIFICATION</scope>
</reference>
<dbReference type="InterPro" id="IPR043136">
    <property type="entry name" value="B30.2/SPRY_sf"/>
</dbReference>
<dbReference type="SUPFAM" id="SSF49265">
    <property type="entry name" value="Fibronectin type III"/>
    <property type="match status" value="1"/>
</dbReference>
<dbReference type="PROSITE" id="PS50188">
    <property type="entry name" value="B302_SPRY"/>
    <property type="match status" value="1"/>
</dbReference>
<dbReference type="InterPro" id="IPR050617">
    <property type="entry name" value="E3_ligase_FN3/SPRY"/>
</dbReference>
<feature type="compositionally biased region" description="Low complexity" evidence="2">
    <location>
        <begin position="185"/>
        <end position="198"/>
    </location>
</feature>
<evidence type="ECO:0000259" key="5">
    <source>
        <dbReference type="PROSITE" id="PS51262"/>
    </source>
</evidence>
<dbReference type="OMA" id="PARCAQS"/>
<evidence type="ECO:0000256" key="1">
    <source>
        <dbReference type="ARBA" id="ARBA00023054"/>
    </source>
</evidence>
<organism evidence="6 7">
    <name type="scientific">Eptatretus burgeri</name>
    <name type="common">Inshore hagfish</name>
    <dbReference type="NCBI Taxonomy" id="7764"/>
    <lineage>
        <taxon>Eukaryota</taxon>
        <taxon>Metazoa</taxon>
        <taxon>Chordata</taxon>
        <taxon>Craniata</taxon>
        <taxon>Vertebrata</taxon>
        <taxon>Cyclostomata</taxon>
        <taxon>Myxini</taxon>
        <taxon>Myxiniformes</taxon>
        <taxon>Myxinidae</taxon>
        <taxon>Eptatretinae</taxon>
        <taxon>Eptatretus</taxon>
    </lineage>
</organism>
<evidence type="ECO:0000256" key="2">
    <source>
        <dbReference type="SAM" id="MobiDB-lite"/>
    </source>
</evidence>
<dbReference type="InterPro" id="IPR003961">
    <property type="entry name" value="FN3_dom"/>
</dbReference>
<dbReference type="PROSITE" id="PS51262">
    <property type="entry name" value="COS"/>
    <property type="match status" value="1"/>
</dbReference>
<dbReference type="InterPro" id="IPR036116">
    <property type="entry name" value="FN3_sf"/>
</dbReference>
<reference evidence="6" key="1">
    <citation type="submission" date="2025-08" db="UniProtKB">
        <authorList>
            <consortium name="Ensembl"/>
        </authorList>
    </citation>
    <scope>IDENTIFICATION</scope>
</reference>
<protein>
    <submittedName>
        <fullName evidence="6">Fibronectin type III and SPRY domain containing 1-like</fullName>
    </submittedName>
</protein>
<feature type="domain" description="B30.2/SPRY" evidence="3">
    <location>
        <begin position="173"/>
        <end position="374"/>
    </location>
</feature>
<feature type="domain" description="COS" evidence="5">
    <location>
        <begin position="1"/>
        <end position="37"/>
    </location>
</feature>
<dbReference type="InterPro" id="IPR013320">
    <property type="entry name" value="ConA-like_dom_sf"/>
</dbReference>
<accession>A0A8C4X1F9</accession>
<dbReference type="InterPro" id="IPR001870">
    <property type="entry name" value="B30.2/SPRY"/>
</dbReference>